<evidence type="ECO:0000256" key="11">
    <source>
        <dbReference type="ARBA" id="ARBA00023033"/>
    </source>
</evidence>
<evidence type="ECO:0000313" key="15">
    <source>
        <dbReference type="EMBL" id="BED43026.1"/>
    </source>
</evidence>
<protein>
    <submittedName>
        <fullName evidence="15">Cytochrome P450 monooxygenase</fullName>
    </submittedName>
</protein>
<dbReference type="PRINTS" id="PR00463">
    <property type="entry name" value="EP450I"/>
</dbReference>
<dbReference type="GO" id="GO:0005506">
    <property type="term" value="F:iron ion binding"/>
    <property type="evidence" value="ECO:0007669"/>
    <property type="project" value="InterPro"/>
</dbReference>
<feature type="binding site" description="axial binding residue" evidence="13">
    <location>
        <position position="440"/>
    </location>
    <ligand>
        <name>heme</name>
        <dbReference type="ChEBI" id="CHEBI:30413"/>
    </ligand>
    <ligandPart>
        <name>Fe</name>
        <dbReference type="ChEBI" id="CHEBI:18248"/>
    </ligandPart>
</feature>
<evidence type="ECO:0000256" key="5">
    <source>
        <dbReference type="ARBA" id="ARBA00022617"/>
    </source>
</evidence>
<comment type="subcellular location">
    <subcellularLocation>
        <location evidence="2">Membrane</location>
        <topology evidence="2">Single-pass membrane protein</topology>
    </subcellularLocation>
</comment>
<dbReference type="CDD" id="cd11065">
    <property type="entry name" value="CYP64-like"/>
    <property type="match status" value="1"/>
</dbReference>
<comment type="pathway">
    <text evidence="3">Secondary metabolite biosynthesis.</text>
</comment>
<evidence type="ECO:0000256" key="2">
    <source>
        <dbReference type="ARBA" id="ARBA00004167"/>
    </source>
</evidence>
<evidence type="ECO:0000256" key="6">
    <source>
        <dbReference type="ARBA" id="ARBA00022692"/>
    </source>
</evidence>
<evidence type="ECO:0000256" key="10">
    <source>
        <dbReference type="ARBA" id="ARBA00023004"/>
    </source>
</evidence>
<evidence type="ECO:0000256" key="4">
    <source>
        <dbReference type="ARBA" id="ARBA00010617"/>
    </source>
</evidence>
<dbReference type="InterPro" id="IPR017972">
    <property type="entry name" value="Cyt_P450_CS"/>
</dbReference>
<dbReference type="InterPro" id="IPR001128">
    <property type="entry name" value="Cyt_P450"/>
</dbReference>
<dbReference type="EMBL" id="LC761781">
    <property type="protein sequence ID" value="BED43026.1"/>
    <property type="molecule type" value="mRNA"/>
</dbReference>
<evidence type="ECO:0000256" key="9">
    <source>
        <dbReference type="ARBA" id="ARBA00023002"/>
    </source>
</evidence>
<dbReference type="GO" id="GO:0020037">
    <property type="term" value="F:heme binding"/>
    <property type="evidence" value="ECO:0007669"/>
    <property type="project" value="InterPro"/>
</dbReference>
<proteinExistence type="evidence at transcript level"/>
<comment type="similarity">
    <text evidence="4 14">Belongs to the cytochrome P450 family.</text>
</comment>
<dbReference type="SUPFAM" id="SSF48264">
    <property type="entry name" value="Cytochrome P450"/>
    <property type="match status" value="1"/>
</dbReference>
<keyword evidence="9 14" id="KW-0560">Oxidoreductase</keyword>
<organism evidence="15">
    <name type="scientific">Trametes versicolor</name>
    <name type="common">White-rot fungus</name>
    <name type="synonym">Coriolus versicolor</name>
    <dbReference type="NCBI Taxonomy" id="5325"/>
    <lineage>
        <taxon>Eukaryota</taxon>
        <taxon>Fungi</taxon>
        <taxon>Dikarya</taxon>
        <taxon>Basidiomycota</taxon>
        <taxon>Agaricomycotina</taxon>
        <taxon>Agaricomycetes</taxon>
        <taxon>Polyporales</taxon>
        <taxon>Polyporaceae</taxon>
        <taxon>Trametes</taxon>
    </lineage>
</organism>
<evidence type="ECO:0000256" key="8">
    <source>
        <dbReference type="ARBA" id="ARBA00022989"/>
    </source>
</evidence>
<sequence length="515" mass="58301">MAHIVSTATWVEPLLVTATFLLFGYLYAARRRYRLPPGPKPLPVFGNAFDMPMRNLAVSFRELSDKYGDIVYMNVIGQPIVILGTYQAVHELLEVRSSISSDRTQAPMADLTGFMWDFALEGYTSRWRTQRRAFHQLFYPNAIKSYRPTQQRVVRRLLRNLIAKPDGFVKHIAHYFGASIMKIVYGLEVADDDDKYVMIARRALDVFNYFMVPGRFLVDSLPVLRHVPSWFPGAGFKRKAKIWRKDVLALRNVPFEAVMENVADGNTQSCIATSLLEKRAQLDGEAGVEFEEMSKDICALAYITGVDTTFSNVVAFFLAMTIFPDVQAKAQAELDAVIGPSRMPDFEDRPTLPYINAVVKECMRWHVVVPLGIAHRTIADQVYKEYFVPKGTVVVSNAWAISRDPEEYPDPEEFKPERFLGPEPARDPMSFVFGNGRRICAGRHFADASLYIIVASVLHTLSIKLPLDASGKPVHVEPKMTTDMLLSYVEPFKCRIEPRSAQAEARLNDQDLADE</sequence>
<keyword evidence="6" id="KW-0812">Transmembrane</keyword>
<dbReference type="GO" id="GO:0016020">
    <property type="term" value="C:membrane"/>
    <property type="evidence" value="ECO:0007669"/>
    <property type="project" value="UniProtKB-SubCell"/>
</dbReference>
<reference evidence="15" key="1">
    <citation type="submission" date="2023-03" db="EMBL/GenBank/DDBJ databases">
        <title>cytochrome P450 monooxygenase from Trametes versicolor.</title>
        <authorList>
            <person name="Ichinose H."/>
        </authorList>
    </citation>
    <scope>NUCLEOTIDE SEQUENCE</scope>
    <source>
        <strain evidence="15">NBRC 30340</strain>
    </source>
</reference>
<dbReference type="Pfam" id="PF00067">
    <property type="entry name" value="p450"/>
    <property type="match status" value="1"/>
</dbReference>
<keyword evidence="10 13" id="KW-0408">Iron</keyword>
<dbReference type="InterPro" id="IPR036396">
    <property type="entry name" value="Cyt_P450_sf"/>
</dbReference>
<dbReference type="InterPro" id="IPR002401">
    <property type="entry name" value="Cyt_P450_E_grp-I"/>
</dbReference>
<accession>A0AA86JC90</accession>
<evidence type="ECO:0000256" key="12">
    <source>
        <dbReference type="ARBA" id="ARBA00023136"/>
    </source>
</evidence>
<evidence type="ECO:0000256" key="3">
    <source>
        <dbReference type="ARBA" id="ARBA00005179"/>
    </source>
</evidence>
<evidence type="ECO:0000256" key="14">
    <source>
        <dbReference type="RuleBase" id="RU000461"/>
    </source>
</evidence>
<keyword evidence="12" id="KW-0472">Membrane</keyword>
<dbReference type="PROSITE" id="PS00086">
    <property type="entry name" value="CYTOCHROME_P450"/>
    <property type="match status" value="1"/>
</dbReference>
<keyword evidence="11 14" id="KW-0503">Monooxygenase</keyword>
<dbReference type="GO" id="GO:0004497">
    <property type="term" value="F:monooxygenase activity"/>
    <property type="evidence" value="ECO:0007669"/>
    <property type="project" value="UniProtKB-KW"/>
</dbReference>
<keyword evidence="8" id="KW-1133">Transmembrane helix</keyword>
<dbReference type="GO" id="GO:0016705">
    <property type="term" value="F:oxidoreductase activity, acting on paired donors, with incorporation or reduction of molecular oxygen"/>
    <property type="evidence" value="ECO:0007669"/>
    <property type="project" value="InterPro"/>
</dbReference>
<evidence type="ECO:0000256" key="1">
    <source>
        <dbReference type="ARBA" id="ARBA00001971"/>
    </source>
</evidence>
<dbReference type="InterPro" id="IPR050364">
    <property type="entry name" value="Cytochrome_P450_fung"/>
</dbReference>
<keyword evidence="7 13" id="KW-0479">Metal-binding</keyword>
<keyword evidence="5 13" id="KW-0349">Heme</keyword>
<comment type="cofactor">
    <cofactor evidence="1 13">
        <name>heme</name>
        <dbReference type="ChEBI" id="CHEBI:30413"/>
    </cofactor>
</comment>
<dbReference type="PANTHER" id="PTHR46300">
    <property type="entry name" value="P450, PUTATIVE (EUROFUNG)-RELATED-RELATED"/>
    <property type="match status" value="1"/>
</dbReference>
<dbReference type="Gene3D" id="1.10.630.10">
    <property type="entry name" value="Cytochrome P450"/>
    <property type="match status" value="1"/>
</dbReference>
<evidence type="ECO:0000256" key="7">
    <source>
        <dbReference type="ARBA" id="ARBA00022723"/>
    </source>
</evidence>
<evidence type="ECO:0000256" key="13">
    <source>
        <dbReference type="PIRSR" id="PIRSR602401-1"/>
    </source>
</evidence>
<name>A0AA86JC90_TRAVE</name>
<dbReference type="AlphaFoldDB" id="A0AA86JC90"/>
<gene>
    <name evidence="15" type="primary">CYP5359AW1</name>
</gene>
<dbReference type="PANTHER" id="PTHR46300:SF7">
    <property type="entry name" value="P450, PUTATIVE (EUROFUNG)-RELATED"/>
    <property type="match status" value="1"/>
</dbReference>